<feature type="chain" id="PRO_5012050916" evidence="1">
    <location>
        <begin position="18"/>
        <end position="289"/>
    </location>
</feature>
<dbReference type="Pfam" id="PF09844">
    <property type="entry name" value="DUF2071"/>
    <property type="match status" value="1"/>
</dbReference>
<evidence type="ECO:0000313" key="2">
    <source>
        <dbReference type="EMBL" id="OLP98024.1"/>
    </source>
</evidence>
<dbReference type="Proteomes" id="UP000186817">
    <property type="component" value="Unassembled WGS sequence"/>
</dbReference>
<keyword evidence="1" id="KW-0732">Signal</keyword>
<accession>A0A1Q9DS88</accession>
<name>A0A1Q9DS88_SYMMI</name>
<evidence type="ECO:0000256" key="1">
    <source>
        <dbReference type="SAM" id="SignalP"/>
    </source>
</evidence>
<comment type="caution">
    <text evidence="2">The sequence shown here is derived from an EMBL/GenBank/DDBJ whole genome shotgun (WGS) entry which is preliminary data.</text>
</comment>
<proteinExistence type="predicted"/>
<dbReference type="InterPro" id="IPR018644">
    <property type="entry name" value="DUF2071"/>
</dbReference>
<dbReference type="OrthoDB" id="409652at2759"/>
<dbReference type="EMBL" id="LSRX01000411">
    <property type="protein sequence ID" value="OLP98024.1"/>
    <property type="molecule type" value="Genomic_DNA"/>
</dbReference>
<feature type="signal peptide" evidence="1">
    <location>
        <begin position="1"/>
        <end position="17"/>
    </location>
</feature>
<reference evidence="2 3" key="1">
    <citation type="submission" date="2016-02" db="EMBL/GenBank/DDBJ databases">
        <title>Genome analysis of coral dinoflagellate symbionts highlights evolutionary adaptations to a symbiotic lifestyle.</title>
        <authorList>
            <person name="Aranda M."/>
            <person name="Li Y."/>
            <person name="Liew Y.J."/>
            <person name="Baumgarten S."/>
            <person name="Simakov O."/>
            <person name="Wilson M."/>
            <person name="Piel J."/>
            <person name="Ashoor H."/>
            <person name="Bougouffa S."/>
            <person name="Bajic V.B."/>
            <person name="Ryu T."/>
            <person name="Ravasi T."/>
            <person name="Bayer T."/>
            <person name="Micklem G."/>
            <person name="Kim H."/>
            <person name="Bhak J."/>
            <person name="Lajeunesse T.C."/>
            <person name="Voolstra C.R."/>
        </authorList>
    </citation>
    <scope>NUCLEOTIDE SEQUENCE [LARGE SCALE GENOMIC DNA]</scope>
    <source>
        <strain evidence="2 3">CCMP2467</strain>
    </source>
</reference>
<protein>
    <submittedName>
        <fullName evidence="2">Uncharacterized protein</fullName>
    </submittedName>
</protein>
<evidence type="ECO:0000313" key="3">
    <source>
        <dbReference type="Proteomes" id="UP000186817"/>
    </source>
</evidence>
<gene>
    <name evidence="2" type="ORF">AK812_SmicGene19571</name>
</gene>
<sequence length="289" mass="32018">MGPRILGLALLGCVVQGMRKGDVQFQEGGTVEAGATVRETEQPSLSINYPVDPTKLQEKIGKHLEPDVYDGKAFVQVSVFYKSRVEMDAPLVGFVPTGMSSWGLRMSAYVKKDGEKGFVVLSVDVESTLMSKGCSWTQAEKGTKCGVIKVTEHAFHPENLKDPAAGPTIVNLTVVEDKAELLSIRAQLSDTVSNEAFQEWANNRTARFRVFGEDLENLERGVQNERLFEGKHQVEMVSDFSSAIFQTKSYFGDSWSDLDHTDPCRKGYCFLYSKFQFVDYAGVKVEDGA</sequence>
<dbReference type="AlphaFoldDB" id="A0A1Q9DS88"/>
<keyword evidence="3" id="KW-1185">Reference proteome</keyword>
<organism evidence="2 3">
    <name type="scientific">Symbiodinium microadriaticum</name>
    <name type="common">Dinoflagellate</name>
    <name type="synonym">Zooxanthella microadriatica</name>
    <dbReference type="NCBI Taxonomy" id="2951"/>
    <lineage>
        <taxon>Eukaryota</taxon>
        <taxon>Sar</taxon>
        <taxon>Alveolata</taxon>
        <taxon>Dinophyceae</taxon>
        <taxon>Suessiales</taxon>
        <taxon>Symbiodiniaceae</taxon>
        <taxon>Symbiodinium</taxon>
    </lineage>
</organism>